<dbReference type="Gene3D" id="1.10.1870.10">
    <property type="entry name" value="Domain 3, Saccharopine reductase"/>
    <property type="match status" value="1"/>
</dbReference>
<keyword evidence="4" id="KW-0560">Oxidoreductase</keyword>
<dbReference type="Proteomes" id="UP000069940">
    <property type="component" value="Unassembled WGS sequence"/>
</dbReference>
<comment type="similarity">
    <text evidence="3">In the N-terminal section; belongs to the AlaDH/PNT family.</text>
</comment>
<reference evidence="10" key="1">
    <citation type="journal article" date="2015" name="Proc. Natl. Acad. Sci. U.S.A.">
        <title>Genome sequence of the Asian Tiger mosquito, Aedes albopictus, reveals insights into its biology, genetics, and evolution.</title>
        <authorList>
            <person name="Chen X.G."/>
            <person name="Jiang X."/>
            <person name="Gu J."/>
            <person name="Xu M."/>
            <person name="Wu Y."/>
            <person name="Deng Y."/>
            <person name="Zhang C."/>
            <person name="Bonizzoni M."/>
            <person name="Dermauw W."/>
            <person name="Vontas J."/>
            <person name="Armbruster P."/>
            <person name="Huang X."/>
            <person name="Yang Y."/>
            <person name="Zhang H."/>
            <person name="He W."/>
            <person name="Peng H."/>
            <person name="Liu Y."/>
            <person name="Wu K."/>
            <person name="Chen J."/>
            <person name="Lirakis M."/>
            <person name="Topalis P."/>
            <person name="Van Leeuwen T."/>
            <person name="Hall A.B."/>
            <person name="Jiang X."/>
            <person name="Thorpe C."/>
            <person name="Mueller R.L."/>
            <person name="Sun C."/>
            <person name="Waterhouse R.M."/>
            <person name="Yan G."/>
            <person name="Tu Z.J."/>
            <person name="Fang X."/>
            <person name="James A.A."/>
        </authorList>
    </citation>
    <scope>NUCLEOTIDE SEQUENCE [LARGE SCALE GENOMIC DNA]</scope>
    <source>
        <strain evidence="10">Foshan</strain>
    </source>
</reference>
<dbReference type="SMART" id="SM01002">
    <property type="entry name" value="AlaDh_PNT_C"/>
    <property type="match status" value="1"/>
</dbReference>
<dbReference type="Gene3D" id="3.30.360.10">
    <property type="entry name" value="Dihydrodipicolinate Reductase, domain 2"/>
    <property type="match status" value="1"/>
</dbReference>
<reference evidence="9" key="2">
    <citation type="submission" date="2025-05" db="UniProtKB">
        <authorList>
            <consortium name="EnsemblMetazoa"/>
        </authorList>
    </citation>
    <scope>IDENTIFICATION</scope>
    <source>
        <strain evidence="9">Foshan</strain>
    </source>
</reference>
<dbReference type="InterPro" id="IPR007886">
    <property type="entry name" value="AlaDH/PNT_N"/>
</dbReference>
<comment type="pathway">
    <text evidence="1">Amino-acid degradation; L-lysine degradation via saccharopine pathway; glutaryl-CoA from L-lysine: step 1/6.</text>
</comment>
<dbReference type="Pfam" id="PF03435">
    <property type="entry name" value="Sacchrp_dh_NADP"/>
    <property type="match status" value="1"/>
</dbReference>
<organism evidence="9 10">
    <name type="scientific">Aedes albopictus</name>
    <name type="common">Asian tiger mosquito</name>
    <name type="synonym">Stegomyia albopicta</name>
    <dbReference type="NCBI Taxonomy" id="7160"/>
    <lineage>
        <taxon>Eukaryota</taxon>
        <taxon>Metazoa</taxon>
        <taxon>Ecdysozoa</taxon>
        <taxon>Arthropoda</taxon>
        <taxon>Hexapoda</taxon>
        <taxon>Insecta</taxon>
        <taxon>Pterygota</taxon>
        <taxon>Neoptera</taxon>
        <taxon>Endopterygota</taxon>
        <taxon>Diptera</taxon>
        <taxon>Nematocera</taxon>
        <taxon>Culicoidea</taxon>
        <taxon>Culicidae</taxon>
        <taxon>Culicinae</taxon>
        <taxon>Aedini</taxon>
        <taxon>Aedes</taxon>
        <taxon>Stegomyia</taxon>
    </lineage>
</organism>
<evidence type="ECO:0000256" key="1">
    <source>
        <dbReference type="ARBA" id="ARBA00004682"/>
    </source>
</evidence>
<feature type="domain" description="Alanine dehydrogenase/pyridine nucleotide transhydrogenase NAD(H)-binding" evidence="7">
    <location>
        <begin position="198"/>
        <end position="401"/>
    </location>
</feature>
<evidence type="ECO:0000256" key="5">
    <source>
        <dbReference type="ARBA" id="ARBA00023268"/>
    </source>
</evidence>
<dbReference type="EnsemblMetazoa" id="AALFPA23_002181.R1886">
    <property type="protein sequence ID" value="AALFPA23_002181.P1886"/>
    <property type="gene ID" value="AALFPA23_002181"/>
</dbReference>
<evidence type="ECO:0008006" key="11">
    <source>
        <dbReference type="Google" id="ProtNLM"/>
    </source>
</evidence>
<dbReference type="SUPFAM" id="SSF51735">
    <property type="entry name" value="NAD(P)-binding Rossmann-fold domains"/>
    <property type="match status" value="1"/>
</dbReference>
<keyword evidence="10" id="KW-1185">Reference proteome</keyword>
<dbReference type="CDD" id="cd12189">
    <property type="entry name" value="LKR_SDH_like"/>
    <property type="match status" value="1"/>
</dbReference>
<dbReference type="SMART" id="SM01003">
    <property type="entry name" value="AlaDh_PNT_N"/>
    <property type="match status" value="1"/>
</dbReference>
<dbReference type="InterPro" id="IPR005097">
    <property type="entry name" value="Sacchrp_dh_NADP-bd"/>
</dbReference>
<dbReference type="InterPro" id="IPR007698">
    <property type="entry name" value="AlaDH/PNT_NAD(H)-bd"/>
</dbReference>
<dbReference type="InterPro" id="IPR051168">
    <property type="entry name" value="AASS"/>
</dbReference>
<evidence type="ECO:0000313" key="9">
    <source>
        <dbReference type="EnsemblMetazoa" id="AALFPA23_002181.P1886"/>
    </source>
</evidence>
<dbReference type="PANTHER" id="PTHR11133:SF22">
    <property type="entry name" value="ALPHA-AMINOADIPIC SEMIALDEHYDE SYNTHASE, MITOCHONDRIAL"/>
    <property type="match status" value="1"/>
</dbReference>
<name>A0ABM1XRM0_AEDAL</name>
<evidence type="ECO:0000259" key="7">
    <source>
        <dbReference type="SMART" id="SM01002"/>
    </source>
</evidence>
<dbReference type="PANTHER" id="PTHR11133">
    <property type="entry name" value="SACCHAROPINE DEHYDROGENASE"/>
    <property type="match status" value="1"/>
</dbReference>
<dbReference type="GeneID" id="109407239"/>
<dbReference type="InterPro" id="IPR036291">
    <property type="entry name" value="NAD(P)-bd_dom_sf"/>
</dbReference>
<evidence type="ECO:0000256" key="3">
    <source>
        <dbReference type="ARBA" id="ARBA00005624"/>
    </source>
</evidence>
<accession>A0ABM1XRM0</accession>
<keyword evidence="5" id="KW-0511">Multifunctional enzyme</keyword>
<sequence>MFRILKCRDTASSLRLFSRSKHTGTVIAIRREDQSVWERRASFSPAGVKKLIKQGVKVIVQPSNRRAYPMQAYLNAGATVQEDISEASVIFGVKQVPVDALIPQKTYCFFSHTIKAQESNMPLLDACLEKNIRLVDYEKLMDRNGQRLVAFGKYAGVAGMVNILHGLGLRLLALGHHTPFMHVGPAHNYRNSSMARQAVRDCGYEIALGMMPKSIGPLTFIFTGSGNVSQGAQEVFQELPIEYVPPESLRKVAEHGSQNKLYACEISRSDHLERRDGGGFDPVEYDQYPERYISTFSTNIAPYASVIVNGIYWAVGAPKLITIPDAKNLLRPANTPWLPTSRGAPALPHRMLAICDISADPGGSIEFMNECTTIDNPFCLYDADRNKDQKSFKGPGVLVCSIDNMPTQLPREATDFFGDLLYPYALDILQSDASKPLSEHNFCQPVEGAIICSNGKLTPGYEYINELREANYRSRHKTEGSSLGKKRVLVLGAGFVSAPLVEYLHRESNVSIKVGSQIKEEADRLAHRYQGIESVYINVEDESTNLQNLCEESDVVVSLLPYSLHGLIAKHCVAGRTHLVTASYLNDEIKALDESAKEAGVTLMNEVGLDPGIDHLLALECIQEVQEKGGLVESFVSFCGGLPAPEHSDNPLRYKFSWSPRGVLLNTLSAAKYLSKGQVVEISGGGDLMTAPRDLDFLPGFALEGFPNRDSTKYQDLYGLAGVHTLIRGTIRYKGFSDSIKPMQLLGLIDPNPHPMLHPHGPEVTWRQLITNFLGLQDADMFYENLKNRLAERVGNTDGIEQLGLLEDNKVVKMGTPLDTLSHYLSGKLAFGPTERDLVVLRHDVGIRWNDGRREHRGINFVAYGQPSVNGGHSAMAVTVGFPAAIATKMILDGEIQQRGVVLPFTSDIYRTMLARLENEGLVAHTTSKFL</sequence>
<evidence type="ECO:0000256" key="6">
    <source>
        <dbReference type="ARBA" id="ARBA00025744"/>
    </source>
</evidence>
<dbReference type="RefSeq" id="XP_029714743.2">
    <property type="nucleotide sequence ID" value="XM_029858883.2"/>
</dbReference>
<evidence type="ECO:0000259" key="8">
    <source>
        <dbReference type="SMART" id="SM01003"/>
    </source>
</evidence>
<protein>
    <recommendedName>
        <fullName evidence="11">Saccharopine dehydrogenase (NAD(+), L-glutamate-forming)</fullName>
    </recommendedName>
</protein>
<dbReference type="Pfam" id="PF16653">
    <property type="entry name" value="Sacchrp_dh_C"/>
    <property type="match status" value="1"/>
</dbReference>
<proteinExistence type="inferred from homology"/>
<dbReference type="SUPFAM" id="SSF52283">
    <property type="entry name" value="Formate/glycerate dehydrogenase catalytic domain-like"/>
    <property type="match status" value="1"/>
</dbReference>
<evidence type="ECO:0000256" key="4">
    <source>
        <dbReference type="ARBA" id="ARBA00023002"/>
    </source>
</evidence>
<feature type="domain" description="Alanine dehydrogenase/pyridine nucleotide transhydrogenase N-terminal" evidence="8">
    <location>
        <begin position="28"/>
        <end position="158"/>
    </location>
</feature>
<comment type="pathway">
    <text evidence="2">Amino-acid degradation; L-lysine degradation via saccharopine pathway; glutaryl-CoA from L-lysine: step 2/6.</text>
</comment>
<dbReference type="Gene3D" id="3.40.50.720">
    <property type="entry name" value="NAD(P)-binding Rossmann-like Domain"/>
    <property type="match status" value="3"/>
</dbReference>
<evidence type="ECO:0000256" key="2">
    <source>
        <dbReference type="ARBA" id="ARBA00004720"/>
    </source>
</evidence>
<dbReference type="InterPro" id="IPR032095">
    <property type="entry name" value="Sacchrp_dh-like_C"/>
</dbReference>
<dbReference type="Pfam" id="PF05222">
    <property type="entry name" value="AlaDh_PNT_N"/>
    <property type="match status" value="1"/>
</dbReference>
<comment type="similarity">
    <text evidence="6">In the C-terminal section; belongs to the saccharopine dehydrogenase family.</text>
</comment>
<evidence type="ECO:0000313" key="10">
    <source>
        <dbReference type="Proteomes" id="UP000069940"/>
    </source>
</evidence>
<dbReference type="SUPFAM" id="SSF55347">
    <property type="entry name" value="Glyceraldehyde-3-phosphate dehydrogenase-like, C-terminal domain"/>
    <property type="match status" value="1"/>
</dbReference>